<evidence type="ECO:0000313" key="10">
    <source>
        <dbReference type="Proteomes" id="UP001139522"/>
    </source>
</evidence>
<dbReference type="InterPro" id="IPR000522">
    <property type="entry name" value="ABC_transptr_permease_BtuC"/>
</dbReference>
<feature type="transmembrane region" description="Helical" evidence="8">
    <location>
        <begin position="62"/>
        <end position="83"/>
    </location>
</feature>
<dbReference type="Gene3D" id="1.10.3470.10">
    <property type="entry name" value="ABC transporter involved in vitamin B12 uptake, BtuC"/>
    <property type="match status" value="1"/>
</dbReference>
<gene>
    <name evidence="9" type="ORF">M3I01_012040</name>
</gene>
<dbReference type="RefSeq" id="WP_275565091.1">
    <property type="nucleotide sequence ID" value="NZ_JAMZEG020000002.1"/>
</dbReference>
<dbReference type="Pfam" id="PF01032">
    <property type="entry name" value="FecCD"/>
    <property type="match status" value="1"/>
</dbReference>
<evidence type="ECO:0000256" key="5">
    <source>
        <dbReference type="ARBA" id="ARBA00022692"/>
    </source>
</evidence>
<dbReference type="Proteomes" id="UP001139522">
    <property type="component" value="Unassembled WGS sequence"/>
</dbReference>
<evidence type="ECO:0000256" key="3">
    <source>
        <dbReference type="ARBA" id="ARBA00022448"/>
    </source>
</evidence>
<protein>
    <submittedName>
        <fullName evidence="9">Iron chelate uptake ABC transporter family permease subunit</fullName>
    </submittedName>
</protein>
<evidence type="ECO:0000313" key="9">
    <source>
        <dbReference type="EMBL" id="MDE8603623.1"/>
    </source>
</evidence>
<comment type="similarity">
    <text evidence="2">Belongs to the binding-protein-dependent transport system permease family. FecCD subfamily.</text>
</comment>
<dbReference type="EMBL" id="JAMZEG020000002">
    <property type="protein sequence ID" value="MDE8603623.1"/>
    <property type="molecule type" value="Genomic_DNA"/>
</dbReference>
<feature type="transmembrane region" description="Helical" evidence="8">
    <location>
        <begin position="12"/>
        <end position="35"/>
    </location>
</feature>
<feature type="transmembrane region" description="Helical" evidence="8">
    <location>
        <begin position="277"/>
        <end position="298"/>
    </location>
</feature>
<evidence type="ECO:0000256" key="6">
    <source>
        <dbReference type="ARBA" id="ARBA00022989"/>
    </source>
</evidence>
<dbReference type="PANTHER" id="PTHR30472:SF27">
    <property type="entry name" value="PETROBACTIN IMPORT SYSTEM PERMEASE PROTEIN YCLN"/>
    <property type="match status" value="1"/>
</dbReference>
<keyword evidence="6 8" id="KW-1133">Transmembrane helix</keyword>
<feature type="transmembrane region" description="Helical" evidence="8">
    <location>
        <begin position="248"/>
        <end position="270"/>
    </location>
</feature>
<comment type="subcellular location">
    <subcellularLocation>
        <location evidence="1">Cell membrane</location>
        <topology evidence="1">Multi-pass membrane protein</topology>
    </subcellularLocation>
</comment>
<keyword evidence="7 8" id="KW-0472">Membrane</keyword>
<keyword evidence="10" id="KW-1185">Reference proteome</keyword>
<feature type="transmembrane region" description="Helical" evidence="8">
    <location>
        <begin position="188"/>
        <end position="209"/>
    </location>
</feature>
<feature type="transmembrane region" description="Helical" evidence="8">
    <location>
        <begin position="304"/>
        <end position="323"/>
    </location>
</feature>
<keyword evidence="4" id="KW-1003">Cell membrane</keyword>
<sequence>MHKNPTNEKAYVPINIFFLGMVFLILCVISLLVGAKQLHLSDVMSSSSEAWLTLTASRFPRLASLILAGIGLSVCGVILQQIVRNKFVEPATSGGLDAAKLGILMSLIHLPAFGIAGKMIGALVFCLISSVFFITIIRLVRFKNAVLVPVIGLMYGAVLSAVAEFYAYQNNMLQSMQGWLLGDFSRVVQGHYEIIYLILPIVILTYLFAHRFTIVGMGETVATSLGLNYTGLTALGLILVAITVSAVVITVGAIPFVGLIVPNLVAMFYGDNLKRTLPIIALGGASVLLICDIFGRLFLYPFEIPIGLTAGCLGGFMFLVVIWKTKK</sequence>
<evidence type="ECO:0000256" key="8">
    <source>
        <dbReference type="SAM" id="Phobius"/>
    </source>
</evidence>
<accession>A0ABT5WFN1</accession>
<evidence type="ECO:0000256" key="7">
    <source>
        <dbReference type="ARBA" id="ARBA00023136"/>
    </source>
</evidence>
<keyword evidence="3" id="KW-0813">Transport</keyword>
<feature type="transmembrane region" description="Helical" evidence="8">
    <location>
        <begin position="103"/>
        <end position="134"/>
    </location>
</feature>
<evidence type="ECO:0000256" key="4">
    <source>
        <dbReference type="ARBA" id="ARBA00022475"/>
    </source>
</evidence>
<dbReference type="SUPFAM" id="SSF81345">
    <property type="entry name" value="ABC transporter involved in vitamin B12 uptake, BtuC"/>
    <property type="match status" value="1"/>
</dbReference>
<comment type="caution">
    <text evidence="9">The sequence shown here is derived from an EMBL/GenBank/DDBJ whole genome shotgun (WGS) entry which is preliminary data.</text>
</comment>
<evidence type="ECO:0000256" key="2">
    <source>
        <dbReference type="ARBA" id="ARBA00007935"/>
    </source>
</evidence>
<dbReference type="CDD" id="cd06550">
    <property type="entry name" value="TM_ABC_iron-siderophores_like"/>
    <property type="match status" value="1"/>
</dbReference>
<organism evidence="9 10">
    <name type="scientific">Marinomonas maritima</name>
    <dbReference type="NCBI Taxonomy" id="2940935"/>
    <lineage>
        <taxon>Bacteria</taxon>
        <taxon>Pseudomonadati</taxon>
        <taxon>Pseudomonadota</taxon>
        <taxon>Gammaproteobacteria</taxon>
        <taxon>Oceanospirillales</taxon>
        <taxon>Oceanospirillaceae</taxon>
        <taxon>Marinomonas</taxon>
    </lineage>
</organism>
<feature type="transmembrane region" description="Helical" evidence="8">
    <location>
        <begin position="221"/>
        <end position="242"/>
    </location>
</feature>
<dbReference type="InterPro" id="IPR037294">
    <property type="entry name" value="ABC_BtuC-like"/>
</dbReference>
<feature type="transmembrane region" description="Helical" evidence="8">
    <location>
        <begin position="146"/>
        <end position="168"/>
    </location>
</feature>
<dbReference type="PANTHER" id="PTHR30472">
    <property type="entry name" value="FERRIC ENTEROBACTIN TRANSPORT SYSTEM PERMEASE PROTEIN"/>
    <property type="match status" value="1"/>
</dbReference>
<name>A0ABT5WFN1_9GAMM</name>
<proteinExistence type="inferred from homology"/>
<keyword evidence="5 8" id="KW-0812">Transmembrane</keyword>
<evidence type="ECO:0000256" key="1">
    <source>
        <dbReference type="ARBA" id="ARBA00004651"/>
    </source>
</evidence>
<reference evidence="9" key="1">
    <citation type="submission" date="2023-01" db="EMBL/GenBank/DDBJ databases">
        <title>Psychroserpens sp. MSW6 and Marinomonas sp. RSW2, isolated from seawater.</title>
        <authorList>
            <person name="Kristyanto S."/>
            <person name="Jung J."/>
            <person name="Kim J.M."/>
            <person name="Jeon C.O."/>
        </authorList>
    </citation>
    <scope>NUCLEOTIDE SEQUENCE</scope>
    <source>
        <strain evidence="9">RSW2</strain>
    </source>
</reference>